<evidence type="ECO:0000313" key="2">
    <source>
        <dbReference type="Proteomes" id="UP000675664"/>
    </source>
</evidence>
<name>A0A8J7W108_9FIRM</name>
<reference evidence="1" key="2">
    <citation type="submission" date="2021-04" db="EMBL/GenBank/DDBJ databases">
        <authorList>
            <person name="Liu J."/>
        </authorList>
    </citation>
    <scope>NUCLEOTIDE SEQUENCE</scope>
    <source>
        <strain evidence="1">BAD-6</strain>
    </source>
</reference>
<dbReference type="Proteomes" id="UP000675664">
    <property type="component" value="Unassembled WGS sequence"/>
</dbReference>
<dbReference type="RefSeq" id="WP_227017107.1">
    <property type="nucleotide sequence ID" value="NZ_JAGSND010000002.1"/>
</dbReference>
<organism evidence="1 2">
    <name type="scientific">Sinanaerobacter chloroacetimidivorans</name>
    <dbReference type="NCBI Taxonomy" id="2818044"/>
    <lineage>
        <taxon>Bacteria</taxon>
        <taxon>Bacillati</taxon>
        <taxon>Bacillota</taxon>
        <taxon>Clostridia</taxon>
        <taxon>Peptostreptococcales</taxon>
        <taxon>Anaerovoracaceae</taxon>
        <taxon>Sinanaerobacter</taxon>
    </lineage>
</organism>
<gene>
    <name evidence="1" type="ORF">KCX82_03740</name>
</gene>
<dbReference type="EMBL" id="JAGSND010000002">
    <property type="protein sequence ID" value="MBR0596975.1"/>
    <property type="molecule type" value="Genomic_DNA"/>
</dbReference>
<reference evidence="1" key="1">
    <citation type="submission" date="2021-04" db="EMBL/GenBank/DDBJ databases">
        <title>Sinoanaerobacter chloroacetimidivorans sp. nov., an obligate anaerobic bacterium isolated from anaerobic sludge.</title>
        <authorList>
            <person name="Bao Y."/>
        </authorList>
    </citation>
    <scope>NUCLEOTIDE SEQUENCE</scope>
    <source>
        <strain evidence="1">BAD-6</strain>
    </source>
</reference>
<proteinExistence type="predicted"/>
<evidence type="ECO:0000313" key="1">
    <source>
        <dbReference type="EMBL" id="MBR0596975.1"/>
    </source>
</evidence>
<keyword evidence="2" id="KW-1185">Reference proteome</keyword>
<comment type="caution">
    <text evidence="1">The sequence shown here is derived from an EMBL/GenBank/DDBJ whole genome shotgun (WGS) entry which is preliminary data.</text>
</comment>
<sequence length="187" mass="21104">MEQVQITKVIPIQNGLHIYFISNEIPIDWEIKNTDNLPPQEIVEKCYGEIRNAIDTDCRRRGITPNHALPIVKDEIISIELLGISDYQFTEGQQPIEQQLRCVGRTLFNKFIDVKSETVFIPEVGIEGLSIEGHVMTLNPTCSCGITLIALYKDLRSIKSFSITYTSQAEIDEQNKMVSNTGSSTEN</sequence>
<accession>A0A8J7W108</accession>
<protein>
    <submittedName>
        <fullName evidence="1">Uncharacterized protein</fullName>
    </submittedName>
</protein>
<dbReference type="AlphaFoldDB" id="A0A8J7W108"/>